<gene>
    <name evidence="5" type="primary">ytrA_2</name>
    <name evidence="5" type="ORF">Clow_00858</name>
</gene>
<evidence type="ECO:0000259" key="4">
    <source>
        <dbReference type="PROSITE" id="PS50949"/>
    </source>
</evidence>
<dbReference type="GO" id="GO:0003677">
    <property type="term" value="F:DNA binding"/>
    <property type="evidence" value="ECO:0007669"/>
    <property type="project" value="UniProtKB-KW"/>
</dbReference>
<keyword evidence="2" id="KW-0238">DNA-binding</keyword>
<dbReference type="SUPFAM" id="SSF46785">
    <property type="entry name" value="Winged helix' DNA-binding domain"/>
    <property type="match status" value="1"/>
</dbReference>
<dbReference type="PATRIC" id="fig|1544413.3.peg.860"/>
<evidence type="ECO:0000313" key="5">
    <source>
        <dbReference type="EMBL" id="KQB86650.1"/>
    </source>
</evidence>
<proteinExistence type="predicted"/>
<keyword evidence="3" id="KW-0804">Transcription</keyword>
<dbReference type="PANTHER" id="PTHR38445:SF7">
    <property type="entry name" value="GNTR-FAMILY TRANSCRIPTIONAL REGULATOR"/>
    <property type="match status" value="1"/>
</dbReference>
<protein>
    <submittedName>
        <fullName evidence="5">HTH-type transcriptional repressor YtrA</fullName>
    </submittedName>
</protein>
<dbReference type="EMBL" id="LKEV01000002">
    <property type="protein sequence ID" value="KQB86650.1"/>
    <property type="molecule type" value="Genomic_DNA"/>
</dbReference>
<dbReference type="InterPro" id="IPR000524">
    <property type="entry name" value="Tscrpt_reg_HTH_GntR"/>
</dbReference>
<evidence type="ECO:0000256" key="1">
    <source>
        <dbReference type="ARBA" id="ARBA00023015"/>
    </source>
</evidence>
<evidence type="ECO:0000256" key="3">
    <source>
        <dbReference type="ARBA" id="ARBA00023163"/>
    </source>
</evidence>
<organism evidence="5 6">
    <name type="scientific">Corynebacterium lowii</name>
    <dbReference type="NCBI Taxonomy" id="1544413"/>
    <lineage>
        <taxon>Bacteria</taxon>
        <taxon>Bacillati</taxon>
        <taxon>Actinomycetota</taxon>
        <taxon>Actinomycetes</taxon>
        <taxon>Mycobacteriales</taxon>
        <taxon>Corynebacteriaceae</taxon>
        <taxon>Corynebacterium</taxon>
    </lineage>
</organism>
<dbReference type="STRING" id="1544413.Clow_00858"/>
<name>A0A0N8W0G7_9CORY</name>
<keyword evidence="1" id="KW-0805">Transcription regulation</keyword>
<dbReference type="Proteomes" id="UP000050488">
    <property type="component" value="Unassembled WGS sequence"/>
</dbReference>
<dbReference type="AlphaFoldDB" id="A0A0N8W0G7"/>
<keyword evidence="6" id="KW-1185">Reference proteome</keyword>
<dbReference type="InterPro" id="IPR036388">
    <property type="entry name" value="WH-like_DNA-bd_sf"/>
</dbReference>
<dbReference type="InterPro" id="IPR036390">
    <property type="entry name" value="WH_DNA-bd_sf"/>
</dbReference>
<dbReference type="CDD" id="cd07377">
    <property type="entry name" value="WHTH_GntR"/>
    <property type="match status" value="1"/>
</dbReference>
<evidence type="ECO:0000256" key="2">
    <source>
        <dbReference type="ARBA" id="ARBA00023125"/>
    </source>
</evidence>
<dbReference type="PANTHER" id="PTHR38445">
    <property type="entry name" value="HTH-TYPE TRANSCRIPTIONAL REPRESSOR YTRA"/>
    <property type="match status" value="1"/>
</dbReference>
<comment type="caution">
    <text evidence="5">The sequence shown here is derived from an EMBL/GenBank/DDBJ whole genome shotgun (WGS) entry which is preliminary data.</text>
</comment>
<feature type="domain" description="HTH gntR-type" evidence="4">
    <location>
        <begin position="17"/>
        <end position="85"/>
    </location>
</feature>
<dbReference type="PROSITE" id="PS50949">
    <property type="entry name" value="HTH_GNTR"/>
    <property type="match status" value="1"/>
</dbReference>
<dbReference type="SMART" id="SM00345">
    <property type="entry name" value="HTH_GNTR"/>
    <property type="match status" value="1"/>
</dbReference>
<reference evidence="5 6" key="1">
    <citation type="submission" date="2015-10" db="EMBL/GenBank/DDBJ databases">
        <title>Corynebacteirum lowii and Corynebacterium oculi species nova, derived from human clinical disease and and emended description of Corynebacterium mastiditis.</title>
        <authorList>
            <person name="Bernard K."/>
            <person name="Pacheco A.L."/>
            <person name="Mcdougall C."/>
            <person name="Burtx T."/>
            <person name="Weibe D."/>
            <person name="Tyler S."/>
            <person name="Olson A.B."/>
            <person name="Cnockaert M."/>
            <person name="Eguchi H."/>
            <person name="Kuwahara T."/>
            <person name="Nakayama-Imaohji H."/>
            <person name="Boudewijins M."/>
            <person name="Van Hoecke F."/>
            <person name="Bernier A.-M."/>
            <person name="Vandamme P."/>
        </authorList>
    </citation>
    <scope>NUCLEOTIDE SEQUENCE [LARGE SCALE GENOMIC DNA]</scope>
    <source>
        <strain evidence="5 6">NML 130206</strain>
    </source>
</reference>
<accession>A0A0N8W0G7</accession>
<dbReference type="Pfam" id="PF00392">
    <property type="entry name" value="GntR"/>
    <property type="match status" value="1"/>
</dbReference>
<sequence>MLVLLVVLVLIGPQDPRPIYEQIAGQVTEQIRDGTIAPGQRLPAATELAASLDLNRNTVLQAYRLLRDRGQVELRRGRGAVALAPTSPPPKINKEVQRSVEALIDAARRHNLSLDAVTTLLSQGGLQ</sequence>
<dbReference type="Gene3D" id="1.10.10.10">
    <property type="entry name" value="Winged helix-like DNA-binding domain superfamily/Winged helix DNA-binding domain"/>
    <property type="match status" value="1"/>
</dbReference>
<evidence type="ECO:0000313" key="6">
    <source>
        <dbReference type="Proteomes" id="UP000050488"/>
    </source>
</evidence>
<dbReference type="GO" id="GO:0003700">
    <property type="term" value="F:DNA-binding transcription factor activity"/>
    <property type="evidence" value="ECO:0007669"/>
    <property type="project" value="InterPro"/>
</dbReference>